<organism evidence="1 2">
    <name type="scientific">Oryza glaberrima</name>
    <name type="common">African rice</name>
    <dbReference type="NCBI Taxonomy" id="4538"/>
    <lineage>
        <taxon>Eukaryota</taxon>
        <taxon>Viridiplantae</taxon>
        <taxon>Streptophyta</taxon>
        <taxon>Embryophyta</taxon>
        <taxon>Tracheophyta</taxon>
        <taxon>Spermatophyta</taxon>
        <taxon>Magnoliopsida</taxon>
        <taxon>Liliopsida</taxon>
        <taxon>Poales</taxon>
        <taxon>Poaceae</taxon>
        <taxon>BOP clade</taxon>
        <taxon>Oryzoideae</taxon>
        <taxon>Oryzeae</taxon>
        <taxon>Oryzinae</taxon>
        <taxon>Oryza</taxon>
    </lineage>
</organism>
<evidence type="ECO:0000313" key="1">
    <source>
        <dbReference type="EnsemblPlants" id="ORGLA12G0190400.1"/>
    </source>
</evidence>
<name>I1R8P8_ORYGL</name>
<dbReference type="Proteomes" id="UP000007306">
    <property type="component" value="Unassembled WGS sequence"/>
</dbReference>
<proteinExistence type="predicted"/>
<dbReference type="Gramene" id="ORGLA12G0190400.1">
    <property type="protein sequence ID" value="ORGLA12G0190400.1"/>
    <property type="gene ID" value="ORGLA12G0190400"/>
</dbReference>
<reference evidence="1" key="1">
    <citation type="submission" date="2015-06" db="UniProtKB">
        <authorList>
            <consortium name="EnsemblPlants"/>
        </authorList>
    </citation>
    <scope>IDENTIFICATION</scope>
</reference>
<dbReference type="AlphaFoldDB" id="I1R8P8"/>
<accession>I1R8P8</accession>
<dbReference type="HOGENOM" id="CLU_2948789_0_0_1"/>
<sequence length="60" mass="6602">KPLLEDAGKITCTGQEVRAAGSEEAIFRTEIKEGVEEEAKDAHFITSGDGWKIRALNQKE</sequence>
<reference evidence="2" key="2">
    <citation type="submission" date="2018-04" db="EMBL/GenBank/DDBJ databases">
        <title>OglaRS2 (Oryza glaberrima Reference Sequence Version 2).</title>
        <authorList>
            <person name="Zhang J."/>
            <person name="Kudrna D."/>
            <person name="Lee S."/>
            <person name="Talag J."/>
            <person name="Rajasekar S."/>
            <person name="Wing R.A."/>
        </authorList>
    </citation>
    <scope>NUCLEOTIDE SEQUENCE [LARGE SCALE GENOMIC DNA]</scope>
    <source>
        <strain evidence="2">cv. IRGC 96717</strain>
    </source>
</reference>
<evidence type="ECO:0000313" key="2">
    <source>
        <dbReference type="Proteomes" id="UP000007306"/>
    </source>
</evidence>
<dbReference type="EnsemblPlants" id="ORGLA12G0190400.1">
    <property type="protein sequence ID" value="ORGLA12G0190400.1"/>
    <property type="gene ID" value="ORGLA12G0190400"/>
</dbReference>
<keyword evidence="2" id="KW-1185">Reference proteome</keyword>
<protein>
    <submittedName>
        <fullName evidence="1">Uncharacterized protein</fullName>
    </submittedName>
</protein>